<evidence type="ECO:0000313" key="2">
    <source>
        <dbReference type="Proteomes" id="UP000037035"/>
    </source>
</evidence>
<gene>
    <name evidence="1" type="ORF">VP01_228g8</name>
</gene>
<reference evidence="1 2" key="1">
    <citation type="submission" date="2015-08" db="EMBL/GenBank/DDBJ databases">
        <title>Next Generation Sequencing and Analysis of the Genome of Puccinia sorghi L Schw, the Causal Agent of Maize Common Rust.</title>
        <authorList>
            <person name="Rochi L."/>
            <person name="Burguener G."/>
            <person name="Darino M."/>
            <person name="Turjanski A."/>
            <person name="Kreff E."/>
            <person name="Dieguez M.J."/>
            <person name="Sacco F."/>
        </authorList>
    </citation>
    <scope>NUCLEOTIDE SEQUENCE [LARGE SCALE GENOMIC DNA]</scope>
    <source>
        <strain evidence="1 2">RO10H11247</strain>
    </source>
</reference>
<accession>A0A0L6V9W8</accession>
<evidence type="ECO:0000313" key="1">
    <source>
        <dbReference type="EMBL" id="KNZ56905.1"/>
    </source>
</evidence>
<dbReference type="VEuPathDB" id="FungiDB:VP01_228g8"/>
<protein>
    <submittedName>
        <fullName evidence="1">Uncharacterized protein</fullName>
    </submittedName>
</protein>
<name>A0A0L6V9W8_9BASI</name>
<comment type="caution">
    <text evidence="1">The sequence shown here is derived from an EMBL/GenBank/DDBJ whole genome shotgun (WGS) entry which is preliminary data.</text>
</comment>
<sequence length="163" mass="18217">MTQAQRSSSTDASSAESLTVAFQQMLVDKRDSTTAPGTAPAPAPVPIWQTVVRADSEFLALHQETTIEKILRGWQDKNNPEFSGTIGKDVDECLQTVEILLGDCQAHPGVWHITAGRCPEYDKGVHERAHEATNLRHEMWISWMRKDETKKIESDFKADLLGE</sequence>
<organism evidence="1 2">
    <name type="scientific">Puccinia sorghi</name>
    <dbReference type="NCBI Taxonomy" id="27349"/>
    <lineage>
        <taxon>Eukaryota</taxon>
        <taxon>Fungi</taxon>
        <taxon>Dikarya</taxon>
        <taxon>Basidiomycota</taxon>
        <taxon>Pucciniomycotina</taxon>
        <taxon>Pucciniomycetes</taxon>
        <taxon>Pucciniales</taxon>
        <taxon>Pucciniaceae</taxon>
        <taxon>Puccinia</taxon>
    </lineage>
</organism>
<dbReference type="Proteomes" id="UP000037035">
    <property type="component" value="Unassembled WGS sequence"/>
</dbReference>
<dbReference type="OrthoDB" id="10643695at2759"/>
<keyword evidence="2" id="KW-1185">Reference proteome</keyword>
<dbReference type="AlphaFoldDB" id="A0A0L6V9W8"/>
<dbReference type="EMBL" id="LAVV01007158">
    <property type="protein sequence ID" value="KNZ56905.1"/>
    <property type="molecule type" value="Genomic_DNA"/>
</dbReference>
<proteinExistence type="predicted"/>